<evidence type="ECO:0000256" key="7">
    <source>
        <dbReference type="ARBA" id="ARBA00022475"/>
    </source>
</evidence>
<keyword evidence="7 19" id="KW-1003">Cell membrane</keyword>
<evidence type="ECO:0000256" key="10">
    <source>
        <dbReference type="ARBA" id="ARBA00022692"/>
    </source>
</evidence>
<protein>
    <recommendedName>
        <fullName evidence="6 19">Adenosylcobinamide-GDP ribazoletransferase</fullName>
        <ecNumber evidence="5 19">2.7.8.26</ecNumber>
    </recommendedName>
    <alternativeName>
        <fullName evidence="16 19">Cobalamin synthase</fullName>
    </alternativeName>
    <alternativeName>
        <fullName evidence="15 19">Cobalamin-5'-phosphate synthase</fullName>
    </alternativeName>
</protein>
<feature type="transmembrane region" description="Helical" evidence="19">
    <location>
        <begin position="115"/>
        <end position="133"/>
    </location>
</feature>
<keyword evidence="21" id="KW-1185">Reference proteome</keyword>
<evidence type="ECO:0000256" key="16">
    <source>
        <dbReference type="ARBA" id="ARBA00032853"/>
    </source>
</evidence>
<dbReference type="UniPathway" id="UPA00148">
    <property type="reaction ID" value="UER00238"/>
</dbReference>
<evidence type="ECO:0000256" key="17">
    <source>
        <dbReference type="ARBA" id="ARBA00048623"/>
    </source>
</evidence>
<dbReference type="AlphaFoldDB" id="A0A418WTP7"/>
<dbReference type="PANTHER" id="PTHR34148">
    <property type="entry name" value="ADENOSYLCOBINAMIDE-GDP RIBAZOLETRANSFERASE"/>
    <property type="match status" value="1"/>
</dbReference>
<feature type="transmembrane region" description="Helical" evidence="19">
    <location>
        <begin position="145"/>
        <end position="168"/>
    </location>
</feature>
<evidence type="ECO:0000256" key="6">
    <source>
        <dbReference type="ARBA" id="ARBA00015850"/>
    </source>
</evidence>
<evidence type="ECO:0000313" key="21">
    <source>
        <dbReference type="Proteomes" id="UP000284605"/>
    </source>
</evidence>
<evidence type="ECO:0000256" key="12">
    <source>
        <dbReference type="ARBA" id="ARBA00022989"/>
    </source>
</evidence>
<evidence type="ECO:0000256" key="9">
    <source>
        <dbReference type="ARBA" id="ARBA00022679"/>
    </source>
</evidence>
<feature type="transmembrane region" description="Helical" evidence="19">
    <location>
        <begin position="65"/>
        <end position="85"/>
    </location>
</feature>
<dbReference type="EC" id="2.7.8.26" evidence="5 19"/>
<evidence type="ECO:0000313" key="20">
    <source>
        <dbReference type="EMBL" id="RJF94641.1"/>
    </source>
</evidence>
<evidence type="ECO:0000256" key="5">
    <source>
        <dbReference type="ARBA" id="ARBA00013200"/>
    </source>
</evidence>
<dbReference type="GO" id="GO:0005886">
    <property type="term" value="C:plasma membrane"/>
    <property type="evidence" value="ECO:0007669"/>
    <property type="project" value="UniProtKB-SubCell"/>
</dbReference>
<keyword evidence="10 19" id="KW-0812">Transmembrane</keyword>
<comment type="catalytic activity">
    <reaction evidence="17 19">
        <text>alpha-ribazole + adenosylcob(III)inamide-GDP = adenosylcob(III)alamin + GMP + H(+)</text>
        <dbReference type="Rhea" id="RHEA:16049"/>
        <dbReference type="ChEBI" id="CHEBI:10329"/>
        <dbReference type="ChEBI" id="CHEBI:15378"/>
        <dbReference type="ChEBI" id="CHEBI:18408"/>
        <dbReference type="ChEBI" id="CHEBI:58115"/>
        <dbReference type="ChEBI" id="CHEBI:60487"/>
        <dbReference type="EC" id="2.7.8.26"/>
    </reaction>
</comment>
<dbReference type="GO" id="GO:0009236">
    <property type="term" value="P:cobalamin biosynthetic process"/>
    <property type="evidence" value="ECO:0007669"/>
    <property type="project" value="UniProtKB-UniRule"/>
</dbReference>
<evidence type="ECO:0000256" key="14">
    <source>
        <dbReference type="ARBA" id="ARBA00025228"/>
    </source>
</evidence>
<evidence type="ECO:0000256" key="13">
    <source>
        <dbReference type="ARBA" id="ARBA00023136"/>
    </source>
</evidence>
<organism evidence="20 21">
    <name type="scientific">Oleomonas cavernae</name>
    <dbReference type="NCBI Taxonomy" id="2320859"/>
    <lineage>
        <taxon>Bacteria</taxon>
        <taxon>Pseudomonadati</taxon>
        <taxon>Pseudomonadota</taxon>
        <taxon>Alphaproteobacteria</taxon>
        <taxon>Acetobacterales</taxon>
        <taxon>Acetobacteraceae</taxon>
        <taxon>Oleomonas</taxon>
    </lineage>
</organism>
<dbReference type="Pfam" id="PF02654">
    <property type="entry name" value="CobS"/>
    <property type="match status" value="1"/>
</dbReference>
<evidence type="ECO:0000256" key="4">
    <source>
        <dbReference type="ARBA" id="ARBA00010561"/>
    </source>
</evidence>
<dbReference type="HAMAP" id="MF_00719">
    <property type="entry name" value="CobS"/>
    <property type="match status" value="1"/>
</dbReference>
<dbReference type="GO" id="GO:0008818">
    <property type="term" value="F:cobalamin 5'-phosphate synthase activity"/>
    <property type="evidence" value="ECO:0007669"/>
    <property type="project" value="UniProtKB-UniRule"/>
</dbReference>
<evidence type="ECO:0000256" key="11">
    <source>
        <dbReference type="ARBA" id="ARBA00022842"/>
    </source>
</evidence>
<keyword evidence="12 19" id="KW-1133">Transmembrane helix</keyword>
<feature type="transmembrane region" description="Helical" evidence="19">
    <location>
        <begin position="236"/>
        <end position="255"/>
    </location>
</feature>
<dbReference type="OrthoDB" id="9794626at2"/>
<evidence type="ECO:0000256" key="15">
    <source>
        <dbReference type="ARBA" id="ARBA00032605"/>
    </source>
</evidence>
<dbReference type="RefSeq" id="WP_119775928.1">
    <property type="nucleotide sequence ID" value="NZ_QYUK01000008.1"/>
</dbReference>
<evidence type="ECO:0000256" key="18">
    <source>
        <dbReference type="ARBA" id="ARBA00049504"/>
    </source>
</evidence>
<comment type="caution">
    <text evidence="20">The sequence shown here is derived from an EMBL/GenBank/DDBJ whole genome shotgun (WGS) entry which is preliminary data.</text>
</comment>
<gene>
    <name evidence="19 20" type="primary">cobS</name>
    <name evidence="20" type="ORF">D3874_02095</name>
</gene>
<feature type="transmembrane region" description="Helical" evidence="19">
    <location>
        <begin position="39"/>
        <end position="58"/>
    </location>
</feature>
<sequence>MQHPPPSALDEFRLAASLLTRLAVGPPALLPPGTLGRSVWALPLIGGLVGLISGLALLVADGLGLGVWAVALVAVAAELLVTGAFHEDGLADVADGFGGGRDAPAKLAIMRDSRIGTYGAAALWVALTGRLVALAQIGGADGVDVMFWALIAANAGARAAILLPMALLPPARADGLGASVGEIDPERALSGGVFALGIGLVCLGWGVVTAALLTIAAGALMTGLARRQIGGYSGDVFGATAQVALVAILLGVAAVG</sequence>
<dbReference type="GO" id="GO:0051073">
    <property type="term" value="F:adenosylcobinamide-GDP ribazoletransferase activity"/>
    <property type="evidence" value="ECO:0007669"/>
    <property type="project" value="UniProtKB-UniRule"/>
</dbReference>
<dbReference type="NCBIfam" id="TIGR00317">
    <property type="entry name" value="cobS"/>
    <property type="match status" value="1"/>
</dbReference>
<comment type="similarity">
    <text evidence="4 19">Belongs to the CobS family.</text>
</comment>
<comment type="catalytic activity">
    <reaction evidence="18 19">
        <text>alpha-ribazole 5'-phosphate + adenosylcob(III)inamide-GDP = adenosylcob(III)alamin 5'-phosphate + GMP + H(+)</text>
        <dbReference type="Rhea" id="RHEA:23560"/>
        <dbReference type="ChEBI" id="CHEBI:15378"/>
        <dbReference type="ChEBI" id="CHEBI:57918"/>
        <dbReference type="ChEBI" id="CHEBI:58115"/>
        <dbReference type="ChEBI" id="CHEBI:60487"/>
        <dbReference type="ChEBI" id="CHEBI:60493"/>
        <dbReference type="EC" id="2.7.8.26"/>
    </reaction>
</comment>
<keyword evidence="13 19" id="KW-0472">Membrane</keyword>
<dbReference type="InterPro" id="IPR003805">
    <property type="entry name" value="CobS"/>
</dbReference>
<keyword evidence="8 19" id="KW-0169">Cobalamin biosynthesis</keyword>
<comment type="pathway">
    <text evidence="3 19">Cofactor biosynthesis; adenosylcobalamin biosynthesis; adenosylcobalamin from cob(II)yrinate a,c-diamide: step 7/7.</text>
</comment>
<evidence type="ECO:0000256" key="1">
    <source>
        <dbReference type="ARBA" id="ARBA00001946"/>
    </source>
</evidence>
<evidence type="ECO:0000256" key="19">
    <source>
        <dbReference type="HAMAP-Rule" id="MF_00719"/>
    </source>
</evidence>
<proteinExistence type="inferred from homology"/>
<dbReference type="Proteomes" id="UP000284605">
    <property type="component" value="Unassembled WGS sequence"/>
</dbReference>
<comment type="cofactor">
    <cofactor evidence="1 19">
        <name>Mg(2+)</name>
        <dbReference type="ChEBI" id="CHEBI:18420"/>
    </cofactor>
</comment>
<dbReference type="EMBL" id="QYUK01000008">
    <property type="protein sequence ID" value="RJF94641.1"/>
    <property type="molecule type" value="Genomic_DNA"/>
</dbReference>
<comment type="function">
    <text evidence="14 19">Joins adenosylcobinamide-GDP and alpha-ribazole to generate adenosylcobalamin (Ado-cobalamin). Also synthesizes adenosylcobalamin 5'-phosphate from adenosylcobinamide-GDP and alpha-ribazole 5'-phosphate.</text>
</comment>
<name>A0A418WTP7_9PROT</name>
<keyword evidence="9 19" id="KW-0808">Transferase</keyword>
<evidence type="ECO:0000256" key="2">
    <source>
        <dbReference type="ARBA" id="ARBA00004651"/>
    </source>
</evidence>
<evidence type="ECO:0000256" key="3">
    <source>
        <dbReference type="ARBA" id="ARBA00004663"/>
    </source>
</evidence>
<dbReference type="PANTHER" id="PTHR34148:SF1">
    <property type="entry name" value="ADENOSYLCOBINAMIDE-GDP RIBAZOLETRANSFERASE"/>
    <property type="match status" value="1"/>
</dbReference>
<comment type="subcellular location">
    <subcellularLocation>
        <location evidence="2 19">Cell membrane</location>
        <topology evidence="2 19">Multi-pass membrane protein</topology>
    </subcellularLocation>
</comment>
<evidence type="ECO:0000256" key="8">
    <source>
        <dbReference type="ARBA" id="ARBA00022573"/>
    </source>
</evidence>
<reference evidence="20 21" key="1">
    <citation type="submission" date="2018-09" db="EMBL/GenBank/DDBJ databases">
        <authorList>
            <person name="Zhu H."/>
        </authorList>
    </citation>
    <scope>NUCLEOTIDE SEQUENCE [LARGE SCALE GENOMIC DNA]</scope>
    <source>
        <strain evidence="20 21">K1W22B-8</strain>
    </source>
</reference>
<keyword evidence="11 19" id="KW-0460">Magnesium</keyword>
<accession>A0A418WTP7</accession>
<feature type="transmembrane region" description="Helical" evidence="19">
    <location>
        <begin position="188"/>
        <end position="215"/>
    </location>
</feature>